<dbReference type="eggNOG" id="ENOG5033BNA">
    <property type="taxonomic scope" value="Bacteria"/>
</dbReference>
<keyword evidence="1" id="KW-0472">Membrane</keyword>
<dbReference type="KEGG" id="tae:TepiRe1_0687"/>
<sequence>MALAEKKQTSIAKENGQSIVEFALLLPILMLLLLIPVDLYRYANAKMILKSAASESISQLTYADVSTGDTANALRQTVEDYYGDKLDTGRVTIALLNESPPFAENYTYYVYSSEKAIENPTNFWNQFESRNSSYKCMEVQVQMTYTLRPVTFWGSLLLGNSFDVVTPVYSRDVYVTGYMP</sequence>
<dbReference type="InterPro" id="IPR012495">
    <property type="entry name" value="TadE-like_dom"/>
</dbReference>
<dbReference type="AlphaFoldDB" id="F4LW43"/>
<organism evidence="3 4">
    <name type="scientific">Tepidanaerobacter acetatoxydans (strain DSM 21804 / JCM 16047 / Re1)</name>
    <dbReference type="NCBI Taxonomy" id="1209989"/>
    <lineage>
        <taxon>Bacteria</taxon>
        <taxon>Bacillati</taxon>
        <taxon>Bacillota</taxon>
        <taxon>Clostridia</taxon>
        <taxon>Thermosediminibacterales</taxon>
        <taxon>Tepidanaerobacteraceae</taxon>
        <taxon>Tepidanaerobacter</taxon>
    </lineage>
</organism>
<keyword evidence="4" id="KW-1185">Reference proteome</keyword>
<keyword evidence="1" id="KW-0812">Transmembrane</keyword>
<accession>L0S0Q3</accession>
<dbReference type="Pfam" id="PF07811">
    <property type="entry name" value="TadE"/>
    <property type="match status" value="1"/>
</dbReference>
<dbReference type="PATRIC" id="fig|1209989.3.peg.743"/>
<evidence type="ECO:0000313" key="3">
    <source>
        <dbReference type="EMBL" id="CCP25377.1"/>
    </source>
</evidence>
<protein>
    <submittedName>
        <fullName evidence="3">TadE family protein</fullName>
    </submittedName>
</protein>
<dbReference type="OrthoDB" id="2081178at2"/>
<dbReference type="KEGG" id="tep:TepRe1_0631"/>
<name>F4LW43_TEPAE</name>
<evidence type="ECO:0000259" key="2">
    <source>
        <dbReference type="Pfam" id="PF07811"/>
    </source>
</evidence>
<keyword evidence="1" id="KW-1133">Transmembrane helix</keyword>
<dbReference type="RefSeq" id="WP_013777742.1">
    <property type="nucleotide sequence ID" value="NC_015519.1"/>
</dbReference>
<gene>
    <name evidence="3" type="ordered locus">TEPIRE1_0687</name>
</gene>
<reference evidence="4" key="1">
    <citation type="journal article" date="2013" name="Genome Announc.">
        <title>First genome sequence of a syntrophic acetate-oxidizing bacterium, Tepidanaerobacter acetatoxydans strain Re1.</title>
        <authorList>
            <person name="Manzoor S."/>
            <person name="Bongcam-Rudloff E."/>
            <person name="Schnurer A."/>
            <person name="Muller B."/>
        </authorList>
    </citation>
    <scope>NUCLEOTIDE SEQUENCE [LARGE SCALE GENOMIC DNA]</scope>
    <source>
        <strain evidence="4">Re1</strain>
    </source>
</reference>
<feature type="domain" description="TadE-like" evidence="2">
    <location>
        <begin position="16"/>
        <end position="55"/>
    </location>
</feature>
<dbReference type="EMBL" id="HF563609">
    <property type="protein sequence ID" value="CCP25377.1"/>
    <property type="molecule type" value="Genomic_DNA"/>
</dbReference>
<dbReference type="STRING" id="1209989.TepRe1_0631"/>
<accession>F4LW43</accession>
<proteinExistence type="predicted"/>
<evidence type="ECO:0000256" key="1">
    <source>
        <dbReference type="SAM" id="Phobius"/>
    </source>
</evidence>
<feature type="transmembrane region" description="Helical" evidence="1">
    <location>
        <begin position="22"/>
        <end position="40"/>
    </location>
</feature>
<dbReference type="HOGENOM" id="CLU_1495495_0_0_9"/>
<evidence type="ECO:0000313" key="4">
    <source>
        <dbReference type="Proteomes" id="UP000010802"/>
    </source>
</evidence>
<dbReference type="Proteomes" id="UP000010802">
    <property type="component" value="Chromosome"/>
</dbReference>